<dbReference type="EMBL" id="FPBH01000032">
    <property type="protein sequence ID" value="SFU25068.1"/>
    <property type="molecule type" value="Genomic_DNA"/>
</dbReference>
<organism evidence="4 5">
    <name type="scientific">Paraburkholderia aspalathi</name>
    <dbReference type="NCBI Taxonomy" id="1324617"/>
    <lineage>
        <taxon>Bacteria</taxon>
        <taxon>Pseudomonadati</taxon>
        <taxon>Pseudomonadota</taxon>
        <taxon>Betaproteobacteria</taxon>
        <taxon>Burkholderiales</taxon>
        <taxon>Burkholderiaceae</taxon>
        <taxon>Paraburkholderia</taxon>
    </lineage>
</organism>
<sequence>MKALKHVMLIASIVAIPTLSFAQQMNAPMNDTTPAPTVSMHDTQNNQAGTQYQQPSHKMSGYGDSSGYGAPPTSFSQSSTMHFAGKDSRLFKH</sequence>
<proteinExistence type="predicted"/>
<evidence type="ECO:0000313" key="5">
    <source>
        <dbReference type="Proteomes" id="UP000198844"/>
    </source>
</evidence>
<protein>
    <submittedName>
        <fullName evidence="4">Uncharacterized protein</fullName>
    </submittedName>
</protein>
<dbReference type="EMBL" id="CAJNAU010000052">
    <property type="protein sequence ID" value="CAE6798022.1"/>
    <property type="molecule type" value="Genomic_DNA"/>
</dbReference>
<dbReference type="OrthoDB" id="9101106at2"/>
<accession>A0A1I7EMA4</accession>
<feature type="compositionally biased region" description="Polar residues" evidence="1">
    <location>
        <begin position="27"/>
        <end position="57"/>
    </location>
</feature>
<feature type="signal peptide" evidence="2">
    <location>
        <begin position="1"/>
        <end position="22"/>
    </location>
</feature>
<dbReference type="GeneID" id="77198776"/>
<feature type="compositionally biased region" description="Basic and acidic residues" evidence="1">
    <location>
        <begin position="84"/>
        <end position="93"/>
    </location>
</feature>
<reference evidence="4 5" key="1">
    <citation type="submission" date="2016-10" db="EMBL/GenBank/DDBJ databases">
        <authorList>
            <person name="de Groot N.N."/>
        </authorList>
    </citation>
    <scope>NUCLEOTIDE SEQUENCE [LARGE SCALE GENOMIC DNA]</scope>
    <source>
        <strain evidence="4 5">LMG 27731</strain>
    </source>
</reference>
<dbReference type="RefSeq" id="WP_093644477.1">
    <property type="nucleotide sequence ID" value="NZ_CAJNAU010000052.1"/>
</dbReference>
<gene>
    <name evidence="3" type="ORF">R69658_04830</name>
    <name evidence="4" type="ORF">SAMN05192563_103243</name>
</gene>
<dbReference type="Proteomes" id="UP000198844">
    <property type="component" value="Unassembled WGS sequence"/>
</dbReference>
<evidence type="ECO:0000313" key="6">
    <source>
        <dbReference type="Proteomes" id="UP000674425"/>
    </source>
</evidence>
<evidence type="ECO:0000256" key="2">
    <source>
        <dbReference type="SAM" id="SignalP"/>
    </source>
</evidence>
<evidence type="ECO:0000256" key="1">
    <source>
        <dbReference type="SAM" id="MobiDB-lite"/>
    </source>
</evidence>
<name>A0A1I7EMA4_9BURK</name>
<keyword evidence="2" id="KW-0732">Signal</keyword>
<dbReference type="Proteomes" id="UP000674425">
    <property type="component" value="Unassembled WGS sequence"/>
</dbReference>
<feature type="region of interest" description="Disordered" evidence="1">
    <location>
        <begin position="27"/>
        <end position="93"/>
    </location>
</feature>
<reference evidence="3 6" key="2">
    <citation type="submission" date="2021-02" db="EMBL/GenBank/DDBJ databases">
        <authorList>
            <person name="Vanwijnsberghe S."/>
        </authorList>
    </citation>
    <scope>NUCLEOTIDE SEQUENCE [LARGE SCALE GENOMIC DNA]</scope>
    <source>
        <strain evidence="3 6">R-69658</strain>
    </source>
</reference>
<evidence type="ECO:0000313" key="3">
    <source>
        <dbReference type="EMBL" id="CAE6798022.1"/>
    </source>
</evidence>
<dbReference type="AlphaFoldDB" id="A0A1I7EMA4"/>
<keyword evidence="6" id="KW-1185">Reference proteome</keyword>
<feature type="chain" id="PRO_5011561938" evidence="2">
    <location>
        <begin position="23"/>
        <end position="93"/>
    </location>
</feature>
<evidence type="ECO:0000313" key="4">
    <source>
        <dbReference type="EMBL" id="SFU25068.1"/>
    </source>
</evidence>